<keyword evidence="1" id="KW-0328">Glycosyltransferase</keyword>
<evidence type="ECO:0000313" key="1">
    <source>
        <dbReference type="EMBL" id="RML90350.1"/>
    </source>
</evidence>
<accession>A0A3M2ZQD7</accession>
<sequence>MGAQVHEAAAIIDLPELGGSKRLNDLNIPTFCLTEFALDEQ</sequence>
<name>A0A3M2ZQD7_PSEYM</name>
<comment type="caution">
    <text evidence="1">The sequence shown here is derived from an EMBL/GenBank/DDBJ whole genome shotgun (WGS) entry which is preliminary data.</text>
</comment>
<dbReference type="GO" id="GO:0016757">
    <property type="term" value="F:glycosyltransferase activity"/>
    <property type="evidence" value="ECO:0007669"/>
    <property type="project" value="UniProtKB-KW"/>
</dbReference>
<reference evidence="1 2" key="1">
    <citation type="submission" date="2018-08" db="EMBL/GenBank/DDBJ databases">
        <title>Recombination of ecologically and evolutionarily significant loci maintains genetic cohesion in the Pseudomonas syringae species complex.</title>
        <authorList>
            <person name="Dillon M."/>
            <person name="Thakur S."/>
            <person name="Almeida R.N.D."/>
            <person name="Weir B.S."/>
            <person name="Guttman D.S."/>
        </authorList>
    </citation>
    <scope>NUCLEOTIDE SEQUENCE [LARGE SCALE GENOMIC DNA]</scope>
    <source>
        <strain evidence="1 2">88_10</strain>
    </source>
</reference>
<keyword evidence="1" id="KW-0808">Transferase</keyword>
<dbReference type="AlphaFoldDB" id="A0A3M2ZQD7"/>
<dbReference type="Proteomes" id="UP000282378">
    <property type="component" value="Unassembled WGS sequence"/>
</dbReference>
<dbReference type="EMBL" id="RBNL01001375">
    <property type="protein sequence ID" value="RML90350.1"/>
    <property type="molecule type" value="Genomic_DNA"/>
</dbReference>
<protein>
    <submittedName>
        <fullName evidence="1">Adenine phosphoribosyltransferase</fullName>
    </submittedName>
</protein>
<gene>
    <name evidence="1" type="ORF">APX70_05670</name>
</gene>
<evidence type="ECO:0000313" key="2">
    <source>
        <dbReference type="Proteomes" id="UP000282378"/>
    </source>
</evidence>
<proteinExistence type="predicted"/>
<organism evidence="1 2">
    <name type="scientific">Pseudomonas syringae pv. maculicola</name>
    <dbReference type="NCBI Taxonomy" id="59511"/>
    <lineage>
        <taxon>Bacteria</taxon>
        <taxon>Pseudomonadati</taxon>
        <taxon>Pseudomonadota</taxon>
        <taxon>Gammaproteobacteria</taxon>
        <taxon>Pseudomonadales</taxon>
        <taxon>Pseudomonadaceae</taxon>
        <taxon>Pseudomonas</taxon>
    </lineage>
</organism>